<dbReference type="AlphaFoldDB" id="A0A9P0BJB0"/>
<evidence type="ECO:0000256" key="5">
    <source>
        <dbReference type="ARBA" id="ARBA00023295"/>
    </source>
</evidence>
<dbReference type="InterPro" id="IPR017853">
    <property type="entry name" value="GH"/>
</dbReference>
<evidence type="ECO:0008006" key="10">
    <source>
        <dbReference type="Google" id="ProtNLM"/>
    </source>
</evidence>
<evidence type="ECO:0000256" key="6">
    <source>
        <dbReference type="RuleBase" id="RU003690"/>
    </source>
</evidence>
<dbReference type="EMBL" id="OV121140">
    <property type="protein sequence ID" value="CAH0564482.1"/>
    <property type="molecule type" value="Genomic_DNA"/>
</dbReference>
<sequence>MRLLLFHHIVLSGYIFSEATKKFPDNFKFGVATSSYQIEGAWDKDGKSPSIWDHLTHTRPWHIEDGRNGDIACDSYYKYKEDVRMLKELGVDFYRFSIAWTRILPSGFINTINWDGVKYYNNLIDELLKNNIEPMVTLYHWDLPQTLQELGGWTNPIMEEYFAEYARLCFKLFGDKVKLWTTINEPRLVCLMGYGINVMAPAYNNTGIGDYLCGHTLLKAHARAYHIYDDEFRKDQKGKIFIVLEFQWLIPKTNSTADINVTETARHFMFGWFANPIYLGNYPKVMIDLVAERSAKQGFPKSRLPKFTEKEIDYIKGTTDFLGLNTYTSFLTNSEEFYDYKMVGFENDIGFQISHDPAWEATAQPQFKIVPWGTRQMLKWIKETYDSPEIFFTENGMADNGTSLDDQLRIKFYREQLKAVLDSMHKDDVKVSGYTAWSLMDNFEWVSGYNLKFGLYHVDFTSPNRTRTPKSSVAYMRKLFKTHCPIEECE</sequence>
<proteinExistence type="inferred from homology"/>
<evidence type="ECO:0000256" key="2">
    <source>
        <dbReference type="ARBA" id="ARBA00011738"/>
    </source>
</evidence>
<dbReference type="Gene3D" id="3.20.20.80">
    <property type="entry name" value="Glycosidases"/>
    <property type="match status" value="1"/>
</dbReference>
<keyword evidence="9" id="KW-1185">Reference proteome</keyword>
<dbReference type="PANTHER" id="PTHR10353:SF36">
    <property type="entry name" value="LP05116P"/>
    <property type="match status" value="1"/>
</dbReference>
<dbReference type="InterPro" id="IPR033132">
    <property type="entry name" value="GH_1_N_CS"/>
</dbReference>
<dbReference type="PRINTS" id="PR00131">
    <property type="entry name" value="GLHYDRLASE1"/>
</dbReference>
<dbReference type="SUPFAM" id="SSF51445">
    <property type="entry name" value="(Trans)glycosidases"/>
    <property type="match status" value="1"/>
</dbReference>
<evidence type="ECO:0000313" key="8">
    <source>
        <dbReference type="EMBL" id="CAH0564482.1"/>
    </source>
</evidence>
<evidence type="ECO:0000256" key="4">
    <source>
        <dbReference type="ARBA" id="ARBA00023180"/>
    </source>
</evidence>
<comment type="similarity">
    <text evidence="1 6">Belongs to the glycosyl hydrolase 1 family.</text>
</comment>
<reference evidence="8" key="1">
    <citation type="submission" date="2021-12" db="EMBL/GenBank/DDBJ databases">
        <authorList>
            <person name="King R."/>
        </authorList>
    </citation>
    <scope>NUCLEOTIDE SEQUENCE</scope>
</reference>
<dbReference type="InterPro" id="IPR001360">
    <property type="entry name" value="Glyco_hydro_1"/>
</dbReference>
<keyword evidence="3" id="KW-0378">Hydrolase</keyword>
<evidence type="ECO:0000256" key="3">
    <source>
        <dbReference type="ARBA" id="ARBA00022801"/>
    </source>
</evidence>
<protein>
    <recommendedName>
        <fullName evidence="10">Myrosinase 1-like</fullName>
    </recommendedName>
</protein>
<evidence type="ECO:0000256" key="1">
    <source>
        <dbReference type="ARBA" id="ARBA00010838"/>
    </source>
</evidence>
<dbReference type="Pfam" id="PF00232">
    <property type="entry name" value="Glyco_hydro_1"/>
    <property type="match status" value="1"/>
</dbReference>
<gene>
    <name evidence="8" type="ORF">MELIAE_LOCUS13024</name>
</gene>
<dbReference type="PROSITE" id="PS00653">
    <property type="entry name" value="GLYCOSYL_HYDROL_F1_2"/>
    <property type="match status" value="1"/>
</dbReference>
<keyword evidence="7" id="KW-0732">Signal</keyword>
<organism evidence="8 9">
    <name type="scientific">Brassicogethes aeneus</name>
    <name type="common">Rape pollen beetle</name>
    <name type="synonym">Meligethes aeneus</name>
    <dbReference type="NCBI Taxonomy" id="1431903"/>
    <lineage>
        <taxon>Eukaryota</taxon>
        <taxon>Metazoa</taxon>
        <taxon>Ecdysozoa</taxon>
        <taxon>Arthropoda</taxon>
        <taxon>Hexapoda</taxon>
        <taxon>Insecta</taxon>
        <taxon>Pterygota</taxon>
        <taxon>Neoptera</taxon>
        <taxon>Endopterygota</taxon>
        <taxon>Coleoptera</taxon>
        <taxon>Polyphaga</taxon>
        <taxon>Cucujiformia</taxon>
        <taxon>Nitidulidae</taxon>
        <taxon>Meligethinae</taxon>
        <taxon>Brassicogethes</taxon>
    </lineage>
</organism>
<dbReference type="OrthoDB" id="65569at2759"/>
<feature type="signal peptide" evidence="7">
    <location>
        <begin position="1"/>
        <end position="19"/>
    </location>
</feature>
<accession>A0A9P0BJB0</accession>
<comment type="subunit">
    <text evidence="2">Homodimer.</text>
</comment>
<dbReference type="FunFam" id="3.20.20.80:FF:000013">
    <property type="entry name" value="lactase-phlorizin hydrolase"/>
    <property type="match status" value="1"/>
</dbReference>
<evidence type="ECO:0000256" key="7">
    <source>
        <dbReference type="SAM" id="SignalP"/>
    </source>
</evidence>
<name>A0A9P0BJB0_BRAAE</name>
<keyword evidence="4" id="KW-0325">Glycoprotein</keyword>
<dbReference type="GO" id="GO:0005975">
    <property type="term" value="P:carbohydrate metabolic process"/>
    <property type="evidence" value="ECO:0007669"/>
    <property type="project" value="InterPro"/>
</dbReference>
<dbReference type="Proteomes" id="UP001154078">
    <property type="component" value="Chromosome 9"/>
</dbReference>
<feature type="chain" id="PRO_5040413482" description="Myrosinase 1-like" evidence="7">
    <location>
        <begin position="20"/>
        <end position="490"/>
    </location>
</feature>
<evidence type="ECO:0000313" key="9">
    <source>
        <dbReference type="Proteomes" id="UP001154078"/>
    </source>
</evidence>
<dbReference type="PANTHER" id="PTHR10353">
    <property type="entry name" value="GLYCOSYL HYDROLASE"/>
    <property type="match status" value="1"/>
</dbReference>
<keyword evidence="5" id="KW-0326">Glycosidase</keyword>
<dbReference type="GO" id="GO:0008422">
    <property type="term" value="F:beta-glucosidase activity"/>
    <property type="evidence" value="ECO:0007669"/>
    <property type="project" value="TreeGrafter"/>
</dbReference>